<proteinExistence type="predicted"/>
<evidence type="ECO:0000313" key="3">
    <source>
        <dbReference type="EMBL" id="MFC3108175.1"/>
    </source>
</evidence>
<dbReference type="Gene3D" id="3.90.79.10">
    <property type="entry name" value="Nucleoside Triphosphate Pyrophosphohydrolase"/>
    <property type="match status" value="1"/>
</dbReference>
<comment type="caution">
    <text evidence="3">The sequence shown here is derived from an EMBL/GenBank/DDBJ whole genome shotgun (WGS) entry which is preliminary data.</text>
</comment>
<dbReference type="InterPro" id="IPR000086">
    <property type="entry name" value="NUDIX_hydrolase_dom"/>
</dbReference>
<keyword evidence="1" id="KW-0378">Hydrolase</keyword>
<keyword evidence="4" id="KW-1185">Reference proteome</keyword>
<protein>
    <submittedName>
        <fullName evidence="3">NUDIX domain-containing protein</fullName>
    </submittedName>
</protein>
<accession>A0ABV7F2A4</accession>
<evidence type="ECO:0000256" key="1">
    <source>
        <dbReference type="ARBA" id="ARBA00022801"/>
    </source>
</evidence>
<reference evidence="4" key="1">
    <citation type="journal article" date="2019" name="Int. J. Syst. Evol. Microbiol.">
        <title>The Global Catalogue of Microorganisms (GCM) 10K type strain sequencing project: providing services to taxonomists for standard genome sequencing and annotation.</title>
        <authorList>
            <consortium name="The Broad Institute Genomics Platform"/>
            <consortium name="The Broad Institute Genome Sequencing Center for Infectious Disease"/>
            <person name="Wu L."/>
            <person name="Ma J."/>
        </authorList>
    </citation>
    <scope>NUCLEOTIDE SEQUENCE [LARGE SCALE GENOMIC DNA]</scope>
    <source>
        <strain evidence="4">KCTC 42986</strain>
    </source>
</reference>
<dbReference type="PANTHER" id="PTHR21340:SF0">
    <property type="entry name" value="BIS(5'-NUCLEOSYL)-TETRAPHOSPHATASE [ASYMMETRICAL]"/>
    <property type="match status" value="1"/>
</dbReference>
<dbReference type="RefSeq" id="WP_390325974.1">
    <property type="nucleotide sequence ID" value="NZ_JBHRTP010000024.1"/>
</dbReference>
<dbReference type="Pfam" id="PF00293">
    <property type="entry name" value="NUDIX"/>
    <property type="match status" value="1"/>
</dbReference>
<dbReference type="InterPro" id="IPR051325">
    <property type="entry name" value="Nudix_hydrolase_domain"/>
</dbReference>
<dbReference type="SUPFAM" id="SSF55811">
    <property type="entry name" value="Nudix"/>
    <property type="match status" value="1"/>
</dbReference>
<dbReference type="Proteomes" id="UP001595530">
    <property type="component" value="Unassembled WGS sequence"/>
</dbReference>
<gene>
    <name evidence="3" type="ORF">ACFOFO_09405</name>
</gene>
<dbReference type="PANTHER" id="PTHR21340">
    <property type="entry name" value="DIADENOSINE 5,5-P1,P4-TETRAPHOSPHATE PYROPHOSPHOHYDROLASE MUTT"/>
    <property type="match status" value="1"/>
</dbReference>
<organism evidence="3 4">
    <name type="scientific">Undibacterium arcticum</name>
    <dbReference type="NCBI Taxonomy" id="1762892"/>
    <lineage>
        <taxon>Bacteria</taxon>
        <taxon>Pseudomonadati</taxon>
        <taxon>Pseudomonadota</taxon>
        <taxon>Betaproteobacteria</taxon>
        <taxon>Burkholderiales</taxon>
        <taxon>Oxalobacteraceae</taxon>
        <taxon>Undibacterium</taxon>
    </lineage>
</organism>
<sequence>MKQKMLSAGVVILRRGPDGCRYLLLRCYHYWDFPKGRVEADETPFDAARREVLEETALDALDFAWGQTYCETPPYGAGKVARYYLAVAHDPVVQLMINPELGFPEHHEYRWLEYAGARALLAPRLLPVLDWAHDTSLC</sequence>
<name>A0ABV7F2A4_9BURK</name>
<dbReference type="InterPro" id="IPR015797">
    <property type="entry name" value="NUDIX_hydrolase-like_dom_sf"/>
</dbReference>
<evidence type="ECO:0000313" key="4">
    <source>
        <dbReference type="Proteomes" id="UP001595530"/>
    </source>
</evidence>
<dbReference type="EMBL" id="JBHRTP010000024">
    <property type="protein sequence ID" value="MFC3108175.1"/>
    <property type="molecule type" value="Genomic_DNA"/>
</dbReference>
<dbReference type="PROSITE" id="PS51462">
    <property type="entry name" value="NUDIX"/>
    <property type="match status" value="1"/>
</dbReference>
<feature type="domain" description="Nudix hydrolase" evidence="2">
    <location>
        <begin position="3"/>
        <end position="134"/>
    </location>
</feature>
<evidence type="ECO:0000259" key="2">
    <source>
        <dbReference type="PROSITE" id="PS51462"/>
    </source>
</evidence>